<evidence type="ECO:0000313" key="3">
    <source>
        <dbReference type="Proteomes" id="UP000321225"/>
    </source>
</evidence>
<dbReference type="RefSeq" id="WP_147038850.1">
    <property type="nucleotide sequence ID" value="NZ_BJUW01000005.1"/>
</dbReference>
<name>A0A511ADJ9_9MICO</name>
<evidence type="ECO:0000256" key="1">
    <source>
        <dbReference type="SAM" id="Phobius"/>
    </source>
</evidence>
<evidence type="ECO:0000313" key="2">
    <source>
        <dbReference type="EMBL" id="GEK86219.1"/>
    </source>
</evidence>
<feature type="transmembrane region" description="Helical" evidence="1">
    <location>
        <begin position="21"/>
        <end position="43"/>
    </location>
</feature>
<evidence type="ECO:0008006" key="4">
    <source>
        <dbReference type="Google" id="ProtNLM"/>
    </source>
</evidence>
<dbReference type="Proteomes" id="UP000321225">
    <property type="component" value="Unassembled WGS sequence"/>
</dbReference>
<proteinExistence type="predicted"/>
<dbReference type="Pfam" id="PF13196">
    <property type="entry name" value="DUF4012"/>
    <property type="match status" value="1"/>
</dbReference>
<keyword evidence="1" id="KW-1133">Transmembrane helix</keyword>
<dbReference type="AlphaFoldDB" id="A0A511ADJ9"/>
<dbReference type="EMBL" id="BJUW01000005">
    <property type="protein sequence ID" value="GEK86219.1"/>
    <property type="molecule type" value="Genomic_DNA"/>
</dbReference>
<keyword evidence="1" id="KW-0472">Membrane</keyword>
<gene>
    <name evidence="2" type="ORF">MAE01_13950</name>
</gene>
<dbReference type="InterPro" id="IPR025101">
    <property type="entry name" value="DUF4012"/>
</dbReference>
<accession>A0A511ADJ9</accession>
<reference evidence="2 3" key="1">
    <citation type="submission" date="2019-07" db="EMBL/GenBank/DDBJ databases">
        <title>Whole genome shotgun sequence of Microbacterium aerolatum NBRC 103071.</title>
        <authorList>
            <person name="Hosoyama A."/>
            <person name="Uohara A."/>
            <person name="Ohji S."/>
            <person name="Ichikawa N."/>
        </authorList>
    </citation>
    <scope>NUCLEOTIDE SEQUENCE [LARGE SCALE GENOMIC DNA]</scope>
    <source>
        <strain evidence="2 3">NBRC 103071</strain>
    </source>
</reference>
<keyword evidence="3" id="KW-1185">Reference proteome</keyword>
<comment type="caution">
    <text evidence="2">The sequence shown here is derived from an EMBL/GenBank/DDBJ whole genome shotgun (WGS) entry which is preliminary data.</text>
</comment>
<protein>
    <recommendedName>
        <fullName evidence="4">DUF4012 domain-containing protein</fullName>
    </recommendedName>
</protein>
<keyword evidence="1" id="KW-0812">Transmembrane</keyword>
<sequence>MTTRAELRAEKKPRRPLLRSFRFWIPVGIVLLLLVLAVAGVLVGKPIYDRAMSAKTSLEKAMPLATTAKNQILAGDTEGAKATAAELSSLTADAREQTDGGMWKSLEWVPFVGPNLHAVRTAAAVTDDLVTGAVAPATNLSLAALTPVDGAINLAAITDMQATVTQAADAVDKAATDLEAIDHASLIPQVEGALAQLTGAVDELQPLLGPAKEIIGVLPAALGADGPRNYLTVFQNNAESRGTGGNPAAIVMITADQGRISITQQASSANFSNERPTPVIDLDPELEALYGDKVGRWISDTTMSPDFRESARIIRAYWAESFGTPVDAVVSFDPVALSYLLRATGPAIIPAEPIDVDGVELQLFEEQITLTSENAVPLLLNEVYWRFPDGRVQDAFFAAAAKSVFEVLTAGSTDPKALVDSLALAIDENRLLYSPSDEAEAALVGESKLSGRLPSTNSERTLVGVYMNDFTQSKLDYYMQLDVAATSTQCTTPDSPTFTTTATLANTITPAQAPELPYHIAPARFFDRGTVATYVVFYGPVGSTLTSVTIDGQPVQARGVQHLGRGAVKVAIENAPGQTHTVVAQFAGEAGEYGELDIQHTPMVRSVSEKLTAEGCS</sequence>
<dbReference type="OrthoDB" id="3203519at2"/>
<organism evidence="2 3">
    <name type="scientific">Microbacterium aerolatum</name>
    <dbReference type="NCBI Taxonomy" id="153731"/>
    <lineage>
        <taxon>Bacteria</taxon>
        <taxon>Bacillati</taxon>
        <taxon>Actinomycetota</taxon>
        <taxon>Actinomycetes</taxon>
        <taxon>Micrococcales</taxon>
        <taxon>Microbacteriaceae</taxon>
        <taxon>Microbacterium</taxon>
    </lineage>
</organism>